<keyword evidence="5" id="KW-1185">Reference proteome</keyword>
<sequence>MSDPDTLAFYDREAGDYVKKFVNGSARFLGDFAERLEPGAHILELGCGGRRDAQQFIERGFSVDMTDGSAGMAEETRKRTGQEVRLLRFDELKAVEAYDAVWAHASLHHQPLAGLGEVLVRVHRALRPGAWFFANYKLGGGDARDAFGRLYNFAPRQVLLDLYADAGWQLEEVQDYRDGGLDKVLRDWIAITARKAA</sequence>
<dbReference type="Gene3D" id="3.40.50.150">
    <property type="entry name" value="Vaccinia Virus protein VP39"/>
    <property type="match status" value="1"/>
</dbReference>
<name>A0ABU9IE00_9SPHN</name>
<gene>
    <name evidence="4" type="ORF">AAEO60_08160</name>
</gene>
<dbReference type="Proteomes" id="UP001497045">
    <property type="component" value="Unassembled WGS sequence"/>
</dbReference>
<keyword evidence="2 4" id="KW-0808">Transferase</keyword>
<dbReference type="EMBL" id="JBBYHV010000001">
    <property type="protein sequence ID" value="MEL1250641.1"/>
    <property type="molecule type" value="Genomic_DNA"/>
</dbReference>
<reference evidence="4 5" key="1">
    <citation type="submission" date="2024-04" db="EMBL/GenBank/DDBJ databases">
        <title>Aurantiacibacter sp. DGU6 16S ribosomal RNA gene Genome sequencing and assembly.</title>
        <authorList>
            <person name="Park S."/>
        </authorList>
    </citation>
    <scope>NUCLEOTIDE SEQUENCE [LARGE SCALE GENOMIC DNA]</scope>
    <source>
        <strain evidence="4 5">DGU6</strain>
    </source>
</reference>
<comment type="caution">
    <text evidence="4">The sequence shown here is derived from an EMBL/GenBank/DDBJ whole genome shotgun (WGS) entry which is preliminary data.</text>
</comment>
<evidence type="ECO:0000313" key="5">
    <source>
        <dbReference type="Proteomes" id="UP001497045"/>
    </source>
</evidence>
<dbReference type="InterPro" id="IPR041698">
    <property type="entry name" value="Methyltransf_25"/>
</dbReference>
<dbReference type="RefSeq" id="WP_341673155.1">
    <property type="nucleotide sequence ID" value="NZ_JBBYHV010000001.1"/>
</dbReference>
<feature type="domain" description="Methyltransferase" evidence="3">
    <location>
        <begin position="42"/>
        <end position="129"/>
    </location>
</feature>
<dbReference type="PANTHER" id="PTHR43861">
    <property type="entry name" value="TRANS-ACONITATE 2-METHYLTRANSFERASE-RELATED"/>
    <property type="match status" value="1"/>
</dbReference>
<proteinExistence type="predicted"/>
<dbReference type="Pfam" id="PF13649">
    <property type="entry name" value="Methyltransf_25"/>
    <property type="match status" value="1"/>
</dbReference>
<protein>
    <submittedName>
        <fullName evidence="4">Class I SAM-dependent methyltransferase</fullName>
        <ecNumber evidence="4">2.1.-.-</ecNumber>
    </submittedName>
</protein>
<evidence type="ECO:0000313" key="4">
    <source>
        <dbReference type="EMBL" id="MEL1250641.1"/>
    </source>
</evidence>
<organism evidence="4 5">
    <name type="scientific">Aurantiacibacter gilvus</name>
    <dbReference type="NCBI Taxonomy" id="3139141"/>
    <lineage>
        <taxon>Bacteria</taxon>
        <taxon>Pseudomonadati</taxon>
        <taxon>Pseudomonadota</taxon>
        <taxon>Alphaproteobacteria</taxon>
        <taxon>Sphingomonadales</taxon>
        <taxon>Erythrobacteraceae</taxon>
        <taxon>Aurantiacibacter</taxon>
    </lineage>
</organism>
<dbReference type="SUPFAM" id="SSF53335">
    <property type="entry name" value="S-adenosyl-L-methionine-dependent methyltransferases"/>
    <property type="match status" value="1"/>
</dbReference>
<dbReference type="GO" id="GO:0032259">
    <property type="term" value="P:methylation"/>
    <property type="evidence" value="ECO:0007669"/>
    <property type="project" value="UniProtKB-KW"/>
</dbReference>
<dbReference type="GO" id="GO:0008168">
    <property type="term" value="F:methyltransferase activity"/>
    <property type="evidence" value="ECO:0007669"/>
    <property type="project" value="UniProtKB-KW"/>
</dbReference>
<accession>A0ABU9IE00</accession>
<evidence type="ECO:0000256" key="1">
    <source>
        <dbReference type="ARBA" id="ARBA00022603"/>
    </source>
</evidence>
<evidence type="ECO:0000256" key="2">
    <source>
        <dbReference type="ARBA" id="ARBA00022679"/>
    </source>
</evidence>
<evidence type="ECO:0000259" key="3">
    <source>
        <dbReference type="Pfam" id="PF13649"/>
    </source>
</evidence>
<dbReference type="PANTHER" id="PTHR43861:SF1">
    <property type="entry name" value="TRANS-ACONITATE 2-METHYLTRANSFERASE"/>
    <property type="match status" value="1"/>
</dbReference>
<keyword evidence="1 4" id="KW-0489">Methyltransferase</keyword>
<dbReference type="CDD" id="cd02440">
    <property type="entry name" value="AdoMet_MTases"/>
    <property type="match status" value="1"/>
</dbReference>
<dbReference type="EC" id="2.1.-.-" evidence="4"/>
<dbReference type="InterPro" id="IPR029063">
    <property type="entry name" value="SAM-dependent_MTases_sf"/>
</dbReference>